<evidence type="ECO:0000313" key="1">
    <source>
        <dbReference type="EnsemblMetazoa" id="AMEM000957-PA"/>
    </source>
</evidence>
<reference evidence="1" key="1">
    <citation type="submission" date="2020-05" db="UniProtKB">
        <authorList>
            <consortium name="EnsemblMetazoa"/>
        </authorList>
    </citation>
    <scope>IDENTIFICATION</scope>
    <source>
        <strain evidence="1">MAF</strain>
    </source>
</reference>
<dbReference type="VEuPathDB" id="VectorBase:AMEM000957"/>
<keyword evidence="2" id="KW-1185">Reference proteome</keyword>
<protein>
    <submittedName>
        <fullName evidence="1">Uncharacterized protein</fullName>
    </submittedName>
</protein>
<dbReference type="Proteomes" id="UP000075903">
    <property type="component" value="Unassembled WGS sequence"/>
</dbReference>
<evidence type="ECO:0000313" key="2">
    <source>
        <dbReference type="Proteomes" id="UP000075903"/>
    </source>
</evidence>
<name>A0A182UNK1_ANOME</name>
<accession>A0A182UNK1</accession>
<dbReference type="EnsemblMetazoa" id="AMEM000957-RA">
    <property type="protein sequence ID" value="AMEM000957-PA"/>
    <property type="gene ID" value="AMEM000957"/>
</dbReference>
<dbReference type="AlphaFoldDB" id="A0A182UNK1"/>
<sequence length="236" mass="27363">MDAALVFIFTFEHLQQLRVQPAHRLLRRPPTRLLLHIRVPLSQHRFLLAALPPLRFLCFTVQRWAIIFHRRQLPILFRERDVLVEVLEDVEETFARHERRRVVAPDAPVVRCVRRQQRLFRAARVTAGAGRGRTAVAADLVRLRVPCQRLAQAVPIPLILRAAGRRLDRVIGLLRPHNRLVLFKPSQPGYQPGHFILSSEPSRPTDTPARERSFDTHSFGLRCHLVDLLPEQFSTR</sequence>
<proteinExistence type="predicted"/>
<organism evidence="1 2">
    <name type="scientific">Anopheles merus</name>
    <name type="common">Mosquito</name>
    <dbReference type="NCBI Taxonomy" id="30066"/>
    <lineage>
        <taxon>Eukaryota</taxon>
        <taxon>Metazoa</taxon>
        <taxon>Ecdysozoa</taxon>
        <taxon>Arthropoda</taxon>
        <taxon>Hexapoda</taxon>
        <taxon>Insecta</taxon>
        <taxon>Pterygota</taxon>
        <taxon>Neoptera</taxon>
        <taxon>Endopterygota</taxon>
        <taxon>Diptera</taxon>
        <taxon>Nematocera</taxon>
        <taxon>Culicoidea</taxon>
        <taxon>Culicidae</taxon>
        <taxon>Anophelinae</taxon>
        <taxon>Anopheles</taxon>
    </lineage>
</organism>